<reference evidence="4 5" key="1">
    <citation type="journal article" date="2022" name="Nat. Genet.">
        <title>Improved pea reference genome and pan-genome highlight genomic features and evolutionary characteristics.</title>
        <authorList>
            <person name="Yang T."/>
            <person name="Liu R."/>
            <person name="Luo Y."/>
            <person name="Hu S."/>
            <person name="Wang D."/>
            <person name="Wang C."/>
            <person name="Pandey M.K."/>
            <person name="Ge S."/>
            <person name="Xu Q."/>
            <person name="Li N."/>
            <person name="Li G."/>
            <person name="Huang Y."/>
            <person name="Saxena R.K."/>
            <person name="Ji Y."/>
            <person name="Li M."/>
            <person name="Yan X."/>
            <person name="He Y."/>
            <person name="Liu Y."/>
            <person name="Wang X."/>
            <person name="Xiang C."/>
            <person name="Varshney R.K."/>
            <person name="Ding H."/>
            <person name="Gao S."/>
            <person name="Zong X."/>
        </authorList>
    </citation>
    <scope>NUCLEOTIDE SEQUENCE [LARGE SCALE GENOMIC DNA]</scope>
    <source>
        <strain evidence="4 5">cv. Zhongwan 6</strain>
    </source>
</reference>
<evidence type="ECO:0000256" key="2">
    <source>
        <dbReference type="ARBA" id="ARBA00022690"/>
    </source>
</evidence>
<gene>
    <name evidence="4" type="ORF">KIW84_076175</name>
</gene>
<keyword evidence="5" id="KW-1185">Reference proteome</keyword>
<dbReference type="SUPFAM" id="SSF100897">
    <property type="entry name" value="Plant proteinase inhibitors"/>
    <property type="match status" value="1"/>
</dbReference>
<sequence>MEEWLPDDTKVEKIDTQAKDFEGSLGDNSIPTNQGKDVSFKEDGSILLGNNLKVVDAKICPQFCYDDRSYMTCPSSGNQHLTPPCNCCLASTGCTIFKKDGTSLCTAS</sequence>
<dbReference type="Proteomes" id="UP001058974">
    <property type="component" value="Chromosome 7"/>
</dbReference>
<dbReference type="InterPro" id="IPR003465">
    <property type="entry name" value="Prot_inh_I20"/>
</dbReference>
<dbReference type="AlphaFoldDB" id="A0A9D4VVT2"/>
<evidence type="ECO:0000256" key="3">
    <source>
        <dbReference type="ARBA" id="ARBA00022900"/>
    </source>
</evidence>
<dbReference type="Gene3D" id="3.30.60.30">
    <property type="match status" value="1"/>
</dbReference>
<dbReference type="InterPro" id="IPR051391">
    <property type="entry name" value="Protease_inhibitor_I20"/>
</dbReference>
<comment type="caution">
    <text evidence="4">The sequence shown here is derived from an EMBL/GenBank/DDBJ whole genome shotgun (WGS) entry which is preliminary data.</text>
</comment>
<name>A0A9D4VVT2_PEA</name>
<dbReference type="Gramene" id="Psat07G0617500-T1">
    <property type="protein sequence ID" value="KAI5391229.1"/>
    <property type="gene ID" value="KIW84_076175"/>
</dbReference>
<evidence type="ECO:0000313" key="4">
    <source>
        <dbReference type="EMBL" id="KAI5391229.1"/>
    </source>
</evidence>
<dbReference type="PANTHER" id="PTHR33832:SF15">
    <property type="entry name" value="SERINE-TYPE ENDOPEPTIDASE INHIBITOR"/>
    <property type="match status" value="1"/>
</dbReference>
<evidence type="ECO:0000256" key="1">
    <source>
        <dbReference type="ARBA" id="ARBA00007766"/>
    </source>
</evidence>
<dbReference type="EMBL" id="JAMSHJ010000007">
    <property type="protein sequence ID" value="KAI5391229.1"/>
    <property type="molecule type" value="Genomic_DNA"/>
</dbReference>
<organism evidence="4 5">
    <name type="scientific">Pisum sativum</name>
    <name type="common">Garden pea</name>
    <name type="synonym">Lathyrus oleraceus</name>
    <dbReference type="NCBI Taxonomy" id="3888"/>
    <lineage>
        <taxon>Eukaryota</taxon>
        <taxon>Viridiplantae</taxon>
        <taxon>Streptophyta</taxon>
        <taxon>Embryophyta</taxon>
        <taxon>Tracheophyta</taxon>
        <taxon>Spermatophyta</taxon>
        <taxon>Magnoliopsida</taxon>
        <taxon>eudicotyledons</taxon>
        <taxon>Gunneridae</taxon>
        <taxon>Pentapetalae</taxon>
        <taxon>rosids</taxon>
        <taxon>fabids</taxon>
        <taxon>Fabales</taxon>
        <taxon>Fabaceae</taxon>
        <taxon>Papilionoideae</taxon>
        <taxon>50 kb inversion clade</taxon>
        <taxon>NPAAA clade</taxon>
        <taxon>Hologalegina</taxon>
        <taxon>IRL clade</taxon>
        <taxon>Fabeae</taxon>
        <taxon>Lathyrus</taxon>
    </lineage>
</organism>
<accession>A0A9D4VVT2</accession>
<comment type="similarity">
    <text evidence="1">Belongs to the protease inhibitor I20 (potato type II proteinase inhibitor) family.</text>
</comment>
<proteinExistence type="inferred from homology"/>
<dbReference type="Pfam" id="PF02428">
    <property type="entry name" value="Prot_inhib_II"/>
    <property type="match status" value="1"/>
</dbReference>
<dbReference type="GO" id="GO:0004867">
    <property type="term" value="F:serine-type endopeptidase inhibitor activity"/>
    <property type="evidence" value="ECO:0007669"/>
    <property type="project" value="UniProtKB-KW"/>
</dbReference>
<evidence type="ECO:0000313" key="5">
    <source>
        <dbReference type="Proteomes" id="UP001058974"/>
    </source>
</evidence>
<dbReference type="PANTHER" id="PTHR33832">
    <property type="entry name" value="SERINE-TYPE ENDOPEPTIDASE INHIBITOR"/>
    <property type="match status" value="1"/>
</dbReference>
<keyword evidence="2" id="KW-0646">Protease inhibitor</keyword>
<protein>
    <submittedName>
        <fullName evidence="4">Uncharacterized protein</fullName>
    </submittedName>
</protein>
<keyword evidence="3" id="KW-0722">Serine protease inhibitor</keyword>